<evidence type="ECO:0000259" key="4">
    <source>
        <dbReference type="PROSITE" id="PS50075"/>
    </source>
</evidence>
<name>A0A643EK64_PSEAI</name>
<accession>A0A643EK64</accession>
<dbReference type="InterPro" id="IPR029058">
    <property type="entry name" value="AB_hydrolase_fold"/>
</dbReference>
<dbReference type="InterPro" id="IPR009081">
    <property type="entry name" value="PP-bd_ACP"/>
</dbReference>
<dbReference type="SUPFAM" id="SSF47336">
    <property type="entry name" value="ACP-like"/>
    <property type="match status" value="1"/>
</dbReference>
<dbReference type="AlphaFoldDB" id="A0A643EK64"/>
<dbReference type="InterPro" id="IPR036736">
    <property type="entry name" value="ACP-like_sf"/>
</dbReference>
<dbReference type="GO" id="GO:0005829">
    <property type="term" value="C:cytosol"/>
    <property type="evidence" value="ECO:0007669"/>
    <property type="project" value="TreeGrafter"/>
</dbReference>
<feature type="non-terminal residue" evidence="5">
    <location>
        <position position="1"/>
    </location>
</feature>
<protein>
    <submittedName>
        <fullName evidence="5">Peptide synthase</fullName>
    </submittedName>
</protein>
<dbReference type="GO" id="GO:0043041">
    <property type="term" value="P:amino acid activation for nonribosomal peptide biosynthetic process"/>
    <property type="evidence" value="ECO:0007669"/>
    <property type="project" value="TreeGrafter"/>
</dbReference>
<evidence type="ECO:0000256" key="2">
    <source>
        <dbReference type="ARBA" id="ARBA00022450"/>
    </source>
</evidence>
<proteinExistence type="predicted"/>
<keyword evidence="3" id="KW-0597">Phosphoprotein</keyword>
<comment type="cofactor">
    <cofactor evidence="1">
        <name>pantetheine 4'-phosphate</name>
        <dbReference type="ChEBI" id="CHEBI:47942"/>
    </cofactor>
</comment>
<reference evidence="5" key="1">
    <citation type="submission" date="2019-09" db="EMBL/GenBank/DDBJ databases">
        <title>Draft genome sequences of 48 bacterial type strains from the CCUG.</title>
        <authorList>
            <person name="Tunovic T."/>
            <person name="Pineiro-Iglesias B."/>
            <person name="Unosson C."/>
            <person name="Inganas E."/>
            <person name="Ohlen M."/>
            <person name="Cardew S."/>
            <person name="Jensie-Markopoulos S."/>
            <person name="Salva-Serra F."/>
            <person name="Jaen-Luchoro D."/>
            <person name="Karlsson R."/>
            <person name="Svensson-Stadler L."/>
            <person name="Chun J."/>
            <person name="Moore E."/>
        </authorList>
    </citation>
    <scope>NUCLEOTIDE SEQUENCE</scope>
    <source>
        <strain evidence="5">CCUG 551</strain>
    </source>
</reference>
<dbReference type="GO" id="GO:0044550">
    <property type="term" value="P:secondary metabolite biosynthetic process"/>
    <property type="evidence" value="ECO:0007669"/>
    <property type="project" value="TreeGrafter"/>
</dbReference>
<evidence type="ECO:0000256" key="3">
    <source>
        <dbReference type="ARBA" id="ARBA00022553"/>
    </source>
</evidence>
<evidence type="ECO:0000313" key="5">
    <source>
        <dbReference type="EMBL" id="KAB0560127.1"/>
    </source>
</evidence>
<dbReference type="Gene3D" id="3.40.50.1820">
    <property type="entry name" value="alpha/beta hydrolase"/>
    <property type="match status" value="1"/>
</dbReference>
<evidence type="ECO:0000256" key="1">
    <source>
        <dbReference type="ARBA" id="ARBA00001957"/>
    </source>
</evidence>
<dbReference type="SMART" id="SM00823">
    <property type="entry name" value="PKS_PP"/>
    <property type="match status" value="1"/>
</dbReference>
<dbReference type="EMBL" id="VZPH01000042">
    <property type="protein sequence ID" value="KAB0560127.1"/>
    <property type="molecule type" value="Genomic_DNA"/>
</dbReference>
<dbReference type="GO" id="GO:0031177">
    <property type="term" value="F:phosphopantetheine binding"/>
    <property type="evidence" value="ECO:0007669"/>
    <property type="project" value="InterPro"/>
</dbReference>
<feature type="domain" description="Carrier" evidence="4">
    <location>
        <begin position="12"/>
        <end position="87"/>
    </location>
</feature>
<dbReference type="PANTHER" id="PTHR45527:SF14">
    <property type="entry name" value="PLIPASTATIN SYNTHASE SUBUNIT B"/>
    <property type="match status" value="1"/>
</dbReference>
<keyword evidence="2" id="KW-0596">Phosphopantetheine</keyword>
<dbReference type="RefSeq" id="WP_170292255.1">
    <property type="nucleotide sequence ID" value="NZ_FNLV01000017.1"/>
</dbReference>
<dbReference type="InterPro" id="IPR020806">
    <property type="entry name" value="PKS_PP-bd"/>
</dbReference>
<sequence>PDASLLQQVYVAPRSDLEQQVAGIWAEVLQLQQVGLDDNFFELGGHSLLAIQVTARMQSEVGVELPLAALFQTESLQAYAELAAAQTSSNDTDFDDLREFMSELEAI</sequence>
<comment type="caution">
    <text evidence="5">The sequence shown here is derived from an EMBL/GenBank/DDBJ whole genome shotgun (WGS) entry which is preliminary data.</text>
</comment>
<organism evidence="5">
    <name type="scientific">Pseudomonas aeruginosa</name>
    <dbReference type="NCBI Taxonomy" id="287"/>
    <lineage>
        <taxon>Bacteria</taxon>
        <taxon>Pseudomonadati</taxon>
        <taxon>Pseudomonadota</taxon>
        <taxon>Gammaproteobacteria</taxon>
        <taxon>Pseudomonadales</taxon>
        <taxon>Pseudomonadaceae</taxon>
        <taxon>Pseudomonas</taxon>
    </lineage>
</organism>
<dbReference type="PANTHER" id="PTHR45527">
    <property type="entry name" value="NONRIBOSOMAL PEPTIDE SYNTHETASE"/>
    <property type="match status" value="1"/>
</dbReference>
<dbReference type="Pfam" id="PF00550">
    <property type="entry name" value="PP-binding"/>
    <property type="match status" value="1"/>
</dbReference>
<gene>
    <name evidence="5" type="ORF">F7R07_14500</name>
</gene>
<dbReference type="InterPro" id="IPR006162">
    <property type="entry name" value="Ppantetheine_attach_site"/>
</dbReference>
<dbReference type="PROSITE" id="PS00012">
    <property type="entry name" value="PHOSPHOPANTETHEINE"/>
    <property type="match status" value="1"/>
</dbReference>
<dbReference type="FunFam" id="1.10.1200.10:FF:000005">
    <property type="entry name" value="Nonribosomal peptide synthetase 1"/>
    <property type="match status" value="1"/>
</dbReference>
<dbReference type="PROSITE" id="PS50075">
    <property type="entry name" value="CARRIER"/>
    <property type="match status" value="1"/>
</dbReference>